<dbReference type="Proteomes" id="UP001307889">
    <property type="component" value="Chromosome 11"/>
</dbReference>
<evidence type="ECO:0000313" key="2">
    <source>
        <dbReference type="Proteomes" id="UP001307889"/>
    </source>
</evidence>
<dbReference type="EMBL" id="AP028919">
    <property type="protein sequence ID" value="BET00268.1"/>
    <property type="molecule type" value="Genomic_DNA"/>
</dbReference>
<reference evidence="1 2" key="1">
    <citation type="submission" date="2023-09" db="EMBL/GenBank/DDBJ databases">
        <title>Nesidiocoris tenuis whole genome shotgun sequence.</title>
        <authorList>
            <person name="Shibata T."/>
            <person name="Shimoda M."/>
            <person name="Kobayashi T."/>
            <person name="Uehara T."/>
        </authorList>
    </citation>
    <scope>NUCLEOTIDE SEQUENCE [LARGE SCALE GENOMIC DNA]</scope>
    <source>
        <strain evidence="1 2">Japan</strain>
    </source>
</reference>
<keyword evidence="2" id="KW-1185">Reference proteome</keyword>
<sequence length="82" mass="9060">MRPYPELNLDRHDTLIKPISGIDSGTAKAKVDTDLVQLSIPDAPWFSLEQKCGFLSGGTQTAVGRVWFGQQKQQLADMELSI</sequence>
<evidence type="ECO:0000313" key="1">
    <source>
        <dbReference type="EMBL" id="BET00268.1"/>
    </source>
</evidence>
<proteinExistence type="predicted"/>
<organism evidence="1 2">
    <name type="scientific">Nesidiocoris tenuis</name>
    <dbReference type="NCBI Taxonomy" id="355587"/>
    <lineage>
        <taxon>Eukaryota</taxon>
        <taxon>Metazoa</taxon>
        <taxon>Ecdysozoa</taxon>
        <taxon>Arthropoda</taxon>
        <taxon>Hexapoda</taxon>
        <taxon>Insecta</taxon>
        <taxon>Pterygota</taxon>
        <taxon>Neoptera</taxon>
        <taxon>Paraneoptera</taxon>
        <taxon>Hemiptera</taxon>
        <taxon>Heteroptera</taxon>
        <taxon>Panheteroptera</taxon>
        <taxon>Cimicomorpha</taxon>
        <taxon>Miridae</taxon>
        <taxon>Dicyphina</taxon>
        <taxon>Nesidiocoris</taxon>
    </lineage>
</organism>
<protein>
    <submittedName>
        <fullName evidence="1">Uncharacterized protein</fullName>
    </submittedName>
</protein>
<name>A0ABN7BBR1_9HEMI</name>
<accession>A0ABN7BBR1</accession>
<gene>
    <name evidence="1" type="ORF">NTJ_13084</name>
</gene>